<dbReference type="InterPro" id="IPR012338">
    <property type="entry name" value="Beta-lactam/transpept-like"/>
</dbReference>
<dbReference type="Pfam" id="PF00144">
    <property type="entry name" value="Beta-lactamase"/>
    <property type="match status" value="1"/>
</dbReference>
<dbReference type="Proteomes" id="UP001557485">
    <property type="component" value="Unassembled WGS sequence"/>
</dbReference>
<feature type="domain" description="Beta-lactamase-related" evidence="1">
    <location>
        <begin position="58"/>
        <end position="391"/>
    </location>
</feature>
<dbReference type="SUPFAM" id="SSF56601">
    <property type="entry name" value="beta-lactamase/transpeptidase-like"/>
    <property type="match status" value="1"/>
</dbReference>
<gene>
    <name evidence="2" type="ORF">AB4876_06605</name>
</gene>
<comment type="caution">
    <text evidence="2">The sequence shown here is derived from an EMBL/GenBank/DDBJ whole genome shotgun (WGS) entry which is preliminary data.</text>
</comment>
<dbReference type="GO" id="GO:0016787">
    <property type="term" value="F:hydrolase activity"/>
    <property type="evidence" value="ECO:0007669"/>
    <property type="project" value="UniProtKB-KW"/>
</dbReference>
<proteinExistence type="predicted"/>
<dbReference type="EC" id="3.-.-.-" evidence="2"/>
<dbReference type="InterPro" id="IPR001466">
    <property type="entry name" value="Beta-lactam-related"/>
</dbReference>
<dbReference type="RefSeq" id="WP_368380859.1">
    <property type="nucleotide sequence ID" value="NZ_JBFRYA010000004.1"/>
</dbReference>
<keyword evidence="3" id="KW-1185">Reference proteome</keyword>
<evidence type="ECO:0000259" key="1">
    <source>
        <dbReference type="Pfam" id="PF00144"/>
    </source>
</evidence>
<organism evidence="2 3">
    <name type="scientific">Zhongshania guokunii</name>
    <dbReference type="NCBI Taxonomy" id="641783"/>
    <lineage>
        <taxon>Bacteria</taxon>
        <taxon>Pseudomonadati</taxon>
        <taxon>Pseudomonadota</taxon>
        <taxon>Gammaproteobacteria</taxon>
        <taxon>Cellvibrionales</taxon>
        <taxon>Spongiibacteraceae</taxon>
        <taxon>Zhongshania</taxon>
    </lineage>
</organism>
<dbReference type="PANTHER" id="PTHR43319">
    <property type="entry name" value="BETA-LACTAMASE-RELATED"/>
    <property type="match status" value="1"/>
</dbReference>
<evidence type="ECO:0000313" key="2">
    <source>
        <dbReference type="EMBL" id="MEX1668574.1"/>
    </source>
</evidence>
<dbReference type="EMBL" id="JBFRYA010000004">
    <property type="protein sequence ID" value="MEX1668574.1"/>
    <property type="molecule type" value="Genomic_DNA"/>
</dbReference>
<accession>A0ABV3U6F5</accession>
<keyword evidence="2" id="KW-0378">Hydrolase</keyword>
<name>A0ABV3U6F5_9GAMM</name>
<dbReference type="InterPro" id="IPR052907">
    <property type="entry name" value="Beta-lactamase/esterase"/>
</dbReference>
<protein>
    <submittedName>
        <fullName evidence="2">Serine hydrolase domain-containing protein</fullName>
        <ecNumber evidence="2">3.-.-.-</ecNumber>
    </submittedName>
</protein>
<evidence type="ECO:0000313" key="3">
    <source>
        <dbReference type="Proteomes" id="UP001557485"/>
    </source>
</evidence>
<dbReference type="Gene3D" id="3.40.710.10">
    <property type="entry name" value="DD-peptidase/beta-lactamase superfamily"/>
    <property type="match status" value="1"/>
</dbReference>
<sequence length="432" mass="46821">MPVTPSANKICKAIFRAPTLSPTATNSLIIDPAEQPIDCGDIEAIWASAEALHNSGMHPMVSMCLRYKGKTVLHRSIGQARGLNNETPVGAQLDTPVCLFSASKVVSAVLIHKLAEDGLLNLLNPVSYYIPAFAQNGKASISIYQLLAHRAGVPGVPPGTSPSILFDPQESLRLICEQPPLDNDGRVLAYHAITGGIIAAELVRVCTGLTMNEYLDRVIRKPMGFKSFTFGMPKSSRGSEAQNYISGLPSVSMLGRHLEKILGANVDSVVDISNTDEFLDAIIPAGNLYANADEACQFFQMLLQKGEWHGKQILSPLLVYRLTSEASRPQHDRSLGVPMRYSAGAMLGGRVFGLYGRNTPYAFGHLGFSNIFCWADPERDIAVSLLNNGKPVLGSHMFHLLGLTENIRKCFPQKSDMSGWSGSFGQHELSPS</sequence>
<dbReference type="PANTHER" id="PTHR43319:SF3">
    <property type="entry name" value="BETA-LACTAMASE-RELATED DOMAIN-CONTAINING PROTEIN"/>
    <property type="match status" value="1"/>
</dbReference>
<reference evidence="2 3" key="1">
    <citation type="journal article" date="2011" name="Int. J. Syst. Evol. Microbiol.">
        <title>Zhongshania antarctica gen. nov., sp. nov. and Zhongshania guokunii sp. nov., gammaproteobacteria respectively isolated from coastal attached (fast) ice and surface seawater of the Antarctic.</title>
        <authorList>
            <person name="Li H.J."/>
            <person name="Zhang X.Y."/>
            <person name="Chen C.X."/>
            <person name="Zhang Y.J."/>
            <person name="Gao Z.M."/>
            <person name="Yu Y."/>
            <person name="Chen X.L."/>
            <person name="Chen B."/>
            <person name="Zhang Y.Z."/>
        </authorList>
    </citation>
    <scope>NUCLEOTIDE SEQUENCE [LARGE SCALE GENOMIC DNA]</scope>
    <source>
        <strain evidence="2 3">ZS6-22T</strain>
    </source>
</reference>